<dbReference type="Proteomes" id="UP000772618">
    <property type="component" value="Unassembled WGS sequence"/>
</dbReference>
<dbReference type="InterPro" id="IPR056695">
    <property type="entry name" value="DUF7793"/>
</dbReference>
<accession>A0ABS5VRI7</accession>
<dbReference type="Gene3D" id="3.40.970.30">
    <property type="entry name" value="yp_829618.1 like domains"/>
    <property type="match status" value="1"/>
</dbReference>
<organism evidence="2 3">
    <name type="scientific">Chryseosolibacter indicus</name>
    <dbReference type="NCBI Taxonomy" id="2782351"/>
    <lineage>
        <taxon>Bacteria</taxon>
        <taxon>Pseudomonadati</taxon>
        <taxon>Bacteroidota</taxon>
        <taxon>Cytophagia</taxon>
        <taxon>Cytophagales</taxon>
        <taxon>Chryseotaleaceae</taxon>
        <taxon>Chryseosolibacter</taxon>
    </lineage>
</organism>
<feature type="domain" description="DUF7793" evidence="1">
    <location>
        <begin position="16"/>
        <end position="130"/>
    </location>
</feature>
<sequence>MTRRDYQQFETTSFWKEDDDDIVFWNYKPGLEIDIAIAKELVRHRLEYTQGQSVYTLIDFTHVKSVTKEARDYMNSEEGGLKGVLGGAFLSNSIVSTLFINLYIKISSPTVPAKFFTDRGEAISWLKKIKAKQELHMQ</sequence>
<dbReference type="EMBL" id="JAHESD010000023">
    <property type="protein sequence ID" value="MBT1703956.1"/>
    <property type="molecule type" value="Genomic_DNA"/>
</dbReference>
<keyword evidence="3" id="KW-1185">Reference proteome</keyword>
<protein>
    <recommendedName>
        <fullName evidence="1">DUF7793 domain-containing protein</fullName>
    </recommendedName>
</protein>
<dbReference type="RefSeq" id="WP_254153917.1">
    <property type="nucleotide sequence ID" value="NZ_JAHESD010000023.1"/>
</dbReference>
<proteinExistence type="predicted"/>
<gene>
    <name evidence="2" type="ORF">KK060_11730</name>
</gene>
<reference evidence="2 3" key="1">
    <citation type="submission" date="2021-05" db="EMBL/GenBank/DDBJ databases">
        <title>A Polyphasic approach of four new species of the genus Ohtaekwangia: Ohtaekwangia histidinii sp. nov., Ohtaekwangia cretensis sp. nov., Ohtaekwangia indiensis sp. nov., Ohtaekwangia reichenbachii sp. nov. from diverse environment.</title>
        <authorList>
            <person name="Octaviana S."/>
        </authorList>
    </citation>
    <scope>NUCLEOTIDE SEQUENCE [LARGE SCALE GENOMIC DNA]</scope>
    <source>
        <strain evidence="2 3">PWU20</strain>
    </source>
</reference>
<dbReference type="Pfam" id="PF25056">
    <property type="entry name" value="DUF7793"/>
    <property type="match status" value="1"/>
</dbReference>
<evidence type="ECO:0000313" key="2">
    <source>
        <dbReference type="EMBL" id="MBT1703956.1"/>
    </source>
</evidence>
<evidence type="ECO:0000313" key="3">
    <source>
        <dbReference type="Proteomes" id="UP000772618"/>
    </source>
</evidence>
<name>A0ABS5VRI7_9BACT</name>
<evidence type="ECO:0000259" key="1">
    <source>
        <dbReference type="Pfam" id="PF25056"/>
    </source>
</evidence>
<comment type="caution">
    <text evidence="2">The sequence shown here is derived from an EMBL/GenBank/DDBJ whole genome shotgun (WGS) entry which is preliminary data.</text>
</comment>
<dbReference type="Gene3D" id="3.40.1680.10">
    <property type="entry name" value="yp_829618.1 domain like"/>
    <property type="match status" value="1"/>
</dbReference>